<dbReference type="InterPro" id="IPR036691">
    <property type="entry name" value="Endo/exonu/phosph_ase_sf"/>
</dbReference>
<reference evidence="5" key="1">
    <citation type="submission" date="2018-02" db="EMBL/GenBank/DDBJ databases">
        <authorList>
            <person name="Cohen D.B."/>
            <person name="Kent A.D."/>
        </authorList>
    </citation>
    <scope>NUCLEOTIDE SEQUENCE</scope>
</reference>
<dbReference type="GO" id="GO:0004523">
    <property type="term" value="F:RNA-DNA hybrid ribonuclease activity"/>
    <property type="evidence" value="ECO:0007669"/>
    <property type="project" value="InterPro"/>
</dbReference>
<dbReference type="AlphaFoldDB" id="A0A2N9ESC9"/>
<dbReference type="Pfam" id="PF13456">
    <property type="entry name" value="RVT_3"/>
    <property type="match status" value="1"/>
</dbReference>
<evidence type="ECO:0000259" key="2">
    <source>
        <dbReference type="Pfam" id="PF00078"/>
    </source>
</evidence>
<proteinExistence type="predicted"/>
<evidence type="ECO:0000313" key="5">
    <source>
        <dbReference type="EMBL" id="SPC77459.1"/>
    </source>
</evidence>
<feature type="domain" description="Reverse transcriptase zinc-binding" evidence="4">
    <location>
        <begin position="705"/>
        <end position="800"/>
    </location>
</feature>
<dbReference type="InterPro" id="IPR044730">
    <property type="entry name" value="RNase_H-like_dom_plant"/>
</dbReference>
<sequence>MQGFRDVIDECGFLDLGFRGLPFTWCNNRRGSATTWLRLDRFMATNDWVMRFSAAVVDHLESTASDHKPLCLNLNPVTTPRPRSRIFRFEDMWRMDPGCEPVITKAWVPKTRGSPIDQVRIKLQRCGEELRRWSRVQFGTYHQTPKGENGTAQTGRRSRDSWLKEGDRNTKYFHSRASHRRRRNSILSVRTEAGESIQDPNLIGAQFTEYYQALFTAAPLEDVDIVLDGVQPCVTEEMNQELTCQFTEQEVISAMKQMGPLKAPGPDDNVLIAFETLYHMHNKRSGKVGSMALKLDMSKAYDRVEWSFLKQVMVRMGFHDKWISLIMECISTVSYSLLINEGLNGLIRKATLQGAIHGVSLCPRGPKITNLFFADDSLLFCRASIIECNKIQEILKTYEKASGQQLNRAKTTLFFSRNTPQATQEEIKDILGVPSIQQYEKYLGLPSLVGKEKMTCFSQIKERIWSKVKGWKEKLLSQAGREVLIKAVVQAIPTYTMNCFKLPVTLCKEIEGIIRRFWWGQNTEKRKIHWVRWEKLCSSKGEGGLGFRDIQKFNIALLAKQYWRLMYCRSSLFFKVFSAKYFPDGNIMATSTKTKGSFAWRSILKAKDLIQSGLSWRVGDGTKIPIKGSNWLLDEGHRRVLSPLTNVPHNARVAELIHGSPPTWNVHKVQNLFLPYDAEAILKIPLSSRCQEDKQFWFTTRDGKYSVRSGYRLLLQESRASQPESSRQWDPDPLWKKIWRARVPVKIRSFLWRACHESLPTKLGLYKRKVTPTPLCDLCRDHNEDGLHALWQCPSVNQTWVSAPDFSALRTSSPTSFSELTCKVIQLNSDLLLEKFAVTCWLLWHKRNQDRLKLPSEDYSQIWYRAQASLHEYLAVTSEENLEKSKPPQVRWKPSFTNYYKVNFDGAIFKESNEGGIGVVIRDKAGMVIATLSQKIRGPHTVEMVEALAARRAIVFAKEVGIDDVEFEGDSVNVIRDLNSQVSIPTPYGLIIEDAKVILHDLQRSSLSHTRRSGNSVAHALARRAHNCNSPLIWMEEVPPDITNVLLNDFLAMN</sequence>
<dbReference type="Pfam" id="PF00078">
    <property type="entry name" value="RVT_1"/>
    <property type="match status" value="1"/>
</dbReference>
<evidence type="ECO:0000259" key="4">
    <source>
        <dbReference type="Pfam" id="PF13966"/>
    </source>
</evidence>
<dbReference type="EMBL" id="OIVN01000273">
    <property type="protein sequence ID" value="SPC77459.1"/>
    <property type="molecule type" value="Genomic_DNA"/>
</dbReference>
<dbReference type="InterPro" id="IPR000477">
    <property type="entry name" value="RT_dom"/>
</dbReference>
<gene>
    <name evidence="5" type="ORF">FSB_LOCUS5341</name>
</gene>
<evidence type="ECO:0008006" key="6">
    <source>
        <dbReference type="Google" id="ProtNLM"/>
    </source>
</evidence>
<evidence type="ECO:0000256" key="1">
    <source>
        <dbReference type="SAM" id="MobiDB-lite"/>
    </source>
</evidence>
<accession>A0A2N9ESC9</accession>
<evidence type="ECO:0000259" key="3">
    <source>
        <dbReference type="Pfam" id="PF13456"/>
    </source>
</evidence>
<dbReference type="Gene3D" id="3.30.420.10">
    <property type="entry name" value="Ribonuclease H-like superfamily/Ribonuclease H"/>
    <property type="match status" value="1"/>
</dbReference>
<dbReference type="InterPro" id="IPR012337">
    <property type="entry name" value="RNaseH-like_sf"/>
</dbReference>
<dbReference type="GO" id="GO:0003676">
    <property type="term" value="F:nucleic acid binding"/>
    <property type="evidence" value="ECO:0007669"/>
    <property type="project" value="InterPro"/>
</dbReference>
<feature type="region of interest" description="Disordered" evidence="1">
    <location>
        <begin position="141"/>
        <end position="160"/>
    </location>
</feature>
<feature type="domain" description="RNase H type-1" evidence="3">
    <location>
        <begin position="903"/>
        <end position="1025"/>
    </location>
</feature>
<feature type="domain" description="Reverse transcriptase" evidence="2">
    <location>
        <begin position="267"/>
        <end position="428"/>
    </location>
</feature>
<name>A0A2N9ESC9_FAGSY</name>
<dbReference type="SUPFAM" id="SSF56219">
    <property type="entry name" value="DNase I-like"/>
    <property type="match status" value="1"/>
</dbReference>
<organism evidence="5">
    <name type="scientific">Fagus sylvatica</name>
    <name type="common">Beechnut</name>
    <dbReference type="NCBI Taxonomy" id="28930"/>
    <lineage>
        <taxon>Eukaryota</taxon>
        <taxon>Viridiplantae</taxon>
        <taxon>Streptophyta</taxon>
        <taxon>Embryophyta</taxon>
        <taxon>Tracheophyta</taxon>
        <taxon>Spermatophyta</taxon>
        <taxon>Magnoliopsida</taxon>
        <taxon>eudicotyledons</taxon>
        <taxon>Gunneridae</taxon>
        <taxon>Pentapetalae</taxon>
        <taxon>rosids</taxon>
        <taxon>fabids</taxon>
        <taxon>Fagales</taxon>
        <taxon>Fagaceae</taxon>
        <taxon>Fagus</taxon>
    </lineage>
</organism>
<dbReference type="InterPro" id="IPR036397">
    <property type="entry name" value="RNaseH_sf"/>
</dbReference>
<dbReference type="InterPro" id="IPR002156">
    <property type="entry name" value="RNaseH_domain"/>
</dbReference>
<dbReference type="Gene3D" id="3.60.10.10">
    <property type="entry name" value="Endonuclease/exonuclease/phosphatase"/>
    <property type="match status" value="1"/>
</dbReference>
<dbReference type="PANTHER" id="PTHR33116">
    <property type="entry name" value="REVERSE TRANSCRIPTASE ZINC-BINDING DOMAIN-CONTAINING PROTEIN-RELATED-RELATED"/>
    <property type="match status" value="1"/>
</dbReference>
<dbReference type="Pfam" id="PF13966">
    <property type="entry name" value="zf-RVT"/>
    <property type="match status" value="1"/>
</dbReference>
<dbReference type="SUPFAM" id="SSF53098">
    <property type="entry name" value="Ribonuclease H-like"/>
    <property type="match status" value="1"/>
</dbReference>
<dbReference type="InterPro" id="IPR026960">
    <property type="entry name" value="RVT-Znf"/>
</dbReference>
<protein>
    <recommendedName>
        <fullName evidence="6">RNase H type-1 domain-containing protein</fullName>
    </recommendedName>
</protein>
<dbReference type="PANTHER" id="PTHR33116:SF86">
    <property type="entry name" value="REVERSE TRANSCRIPTASE DOMAIN-CONTAINING PROTEIN"/>
    <property type="match status" value="1"/>
</dbReference>
<dbReference type="CDD" id="cd06222">
    <property type="entry name" value="RNase_H_like"/>
    <property type="match status" value="1"/>
</dbReference>